<comment type="caution">
    <text evidence="1">The sequence shown here is derived from an EMBL/GenBank/DDBJ whole genome shotgun (WGS) entry which is preliminary data.</text>
</comment>
<dbReference type="EMBL" id="CM056785">
    <property type="protein sequence ID" value="KAJ8728286.1"/>
    <property type="molecule type" value="Genomic_DNA"/>
</dbReference>
<evidence type="ECO:0000313" key="2">
    <source>
        <dbReference type="Proteomes" id="UP001231649"/>
    </source>
</evidence>
<keyword evidence="2" id="KW-1185">Reference proteome</keyword>
<name>A0ACC2QY87_9NEOP</name>
<protein>
    <submittedName>
        <fullName evidence="1">Uncharacterized protein</fullName>
    </submittedName>
</protein>
<proteinExistence type="predicted"/>
<organism evidence="1 2">
    <name type="scientific">Mythimna loreyi</name>
    <dbReference type="NCBI Taxonomy" id="667449"/>
    <lineage>
        <taxon>Eukaryota</taxon>
        <taxon>Metazoa</taxon>
        <taxon>Ecdysozoa</taxon>
        <taxon>Arthropoda</taxon>
        <taxon>Hexapoda</taxon>
        <taxon>Insecta</taxon>
        <taxon>Pterygota</taxon>
        <taxon>Neoptera</taxon>
        <taxon>Endopterygota</taxon>
        <taxon>Lepidoptera</taxon>
        <taxon>Glossata</taxon>
        <taxon>Ditrysia</taxon>
        <taxon>Noctuoidea</taxon>
        <taxon>Noctuidae</taxon>
        <taxon>Noctuinae</taxon>
        <taxon>Hadenini</taxon>
        <taxon>Mythimna</taxon>
    </lineage>
</organism>
<accession>A0ACC2QY87</accession>
<reference evidence="1" key="1">
    <citation type="submission" date="2023-03" db="EMBL/GenBank/DDBJ databases">
        <title>Chromosome-level genomes of two armyworms, Mythimna separata and Mythimna loreyi, provide insights into the biosynthesis and reception of sex pheromones.</title>
        <authorList>
            <person name="Zhao H."/>
        </authorList>
    </citation>
    <scope>NUCLEOTIDE SEQUENCE</scope>
    <source>
        <strain evidence="1">BeijingLab</strain>
    </source>
</reference>
<gene>
    <name evidence="1" type="ORF">PYW08_016671</name>
</gene>
<sequence length="410" mass="48861">MFINKINKYFVLCVIFNIILLSLVYNLDNYNLKISNPILYNHTIQLNKSIEWKYILIWTDHKEPFKPFLRDGIIQFRNKSCSFANCYVSSNRQLLKDVADFDVVLFYGTGLKNIKASFLPQSRSPRQKYVFASMESPAYYPICNYMFNSYFNWTWTYKLNSDEISTYICIKDQYGNVIGPKEEMHWKNVESMMPINDSLKAKLSTKKIAAAWFVSNCNVPSGRDLIAKQLQFELAKYNMTVDIYGKCGTMKCPSDSMEECLRKLETDYYFFLAFENSLTEDYVTEKLLHALQHYTVPVVYGGANYTRFMPDGIYLIAQQSQIRELAEEMVDAINYRQRYYDFFKWHNHYSYHNRRESRDTDTYCKLCALINNQEKYAKTSIYENFIKWWNPENEFCFNYFYNLKKFVHLI</sequence>
<dbReference type="Proteomes" id="UP001231649">
    <property type="component" value="Chromosome 9"/>
</dbReference>
<evidence type="ECO:0000313" key="1">
    <source>
        <dbReference type="EMBL" id="KAJ8728286.1"/>
    </source>
</evidence>